<evidence type="ECO:0000313" key="1">
    <source>
        <dbReference type="EMBL" id="JAC76723.1"/>
    </source>
</evidence>
<dbReference type="EMBL" id="GBEZ01008838">
    <property type="protein sequence ID" value="JAC76723.1"/>
    <property type="molecule type" value="Transcribed_RNA"/>
</dbReference>
<gene>
    <name evidence="1" type="ORF">TSPGSL018_19420</name>
</gene>
<feature type="non-terminal residue" evidence="1">
    <location>
        <position position="60"/>
    </location>
</feature>
<name>A0A061RXP9_9CHLO</name>
<accession>A0A061RXP9</accession>
<sequence length="60" mass="6832">MLLLFNHGVTCQVHELARNQAFSHKAMSQTFDKKGSQDPCSDFSVTMIQKDHYLVQNTCT</sequence>
<proteinExistence type="predicted"/>
<organism evidence="1">
    <name type="scientific">Tetraselmis sp. GSL018</name>
    <dbReference type="NCBI Taxonomy" id="582737"/>
    <lineage>
        <taxon>Eukaryota</taxon>
        <taxon>Viridiplantae</taxon>
        <taxon>Chlorophyta</taxon>
        <taxon>core chlorophytes</taxon>
        <taxon>Chlorodendrophyceae</taxon>
        <taxon>Chlorodendrales</taxon>
        <taxon>Chlorodendraceae</taxon>
        <taxon>Tetraselmis</taxon>
    </lineage>
</organism>
<reference evidence="1" key="1">
    <citation type="submission" date="2014-05" db="EMBL/GenBank/DDBJ databases">
        <title>The transcriptome of the halophilic microalga Tetraselmis sp. GSL018 isolated from the Great Salt Lake, Utah.</title>
        <authorList>
            <person name="Jinkerson R.E."/>
            <person name="D'Adamo S."/>
            <person name="Posewitz M.C."/>
        </authorList>
    </citation>
    <scope>NUCLEOTIDE SEQUENCE</scope>
    <source>
        <strain evidence="1">GSL018</strain>
    </source>
</reference>
<protein>
    <submittedName>
        <fullName evidence="1">Uncharacterized protein</fullName>
    </submittedName>
</protein>
<dbReference type="AlphaFoldDB" id="A0A061RXP9"/>